<comment type="caution">
    <text evidence="2">The sequence shown here is derived from an EMBL/GenBank/DDBJ whole genome shotgun (WGS) entry which is preliminary data.</text>
</comment>
<feature type="compositionally biased region" description="Basic residues" evidence="1">
    <location>
        <begin position="1"/>
        <end position="12"/>
    </location>
</feature>
<feature type="non-terminal residue" evidence="2">
    <location>
        <position position="1"/>
    </location>
</feature>
<evidence type="ECO:0000256" key="1">
    <source>
        <dbReference type="SAM" id="MobiDB-lite"/>
    </source>
</evidence>
<feature type="region of interest" description="Disordered" evidence="1">
    <location>
        <begin position="1"/>
        <end position="39"/>
    </location>
</feature>
<evidence type="ECO:0000313" key="2">
    <source>
        <dbReference type="EMBL" id="CAF1306913.1"/>
    </source>
</evidence>
<proteinExistence type="predicted"/>
<dbReference type="EMBL" id="CAJNON010000535">
    <property type="protein sequence ID" value="CAF1306913.1"/>
    <property type="molecule type" value="Genomic_DNA"/>
</dbReference>
<dbReference type="AlphaFoldDB" id="A0A815E5B1"/>
<organism evidence="2 3">
    <name type="scientific">Adineta steineri</name>
    <dbReference type="NCBI Taxonomy" id="433720"/>
    <lineage>
        <taxon>Eukaryota</taxon>
        <taxon>Metazoa</taxon>
        <taxon>Spiralia</taxon>
        <taxon>Gnathifera</taxon>
        <taxon>Rotifera</taxon>
        <taxon>Eurotatoria</taxon>
        <taxon>Bdelloidea</taxon>
        <taxon>Adinetida</taxon>
        <taxon>Adinetidae</taxon>
        <taxon>Adineta</taxon>
    </lineage>
</organism>
<gene>
    <name evidence="2" type="ORF">VCS650_LOCUS31369</name>
</gene>
<protein>
    <submittedName>
        <fullName evidence="2">Uncharacterized protein</fullName>
    </submittedName>
</protein>
<reference evidence="2" key="1">
    <citation type="submission" date="2021-02" db="EMBL/GenBank/DDBJ databases">
        <authorList>
            <person name="Nowell W R."/>
        </authorList>
    </citation>
    <scope>NUCLEOTIDE SEQUENCE</scope>
</reference>
<accession>A0A815E5B1</accession>
<evidence type="ECO:0000313" key="3">
    <source>
        <dbReference type="Proteomes" id="UP000663891"/>
    </source>
</evidence>
<dbReference type="Proteomes" id="UP000663891">
    <property type="component" value="Unassembled WGS sequence"/>
</dbReference>
<sequence>WDNHRAHVRWTHRINESNEPSLSPPVQTRTASVQASSSPSIQRLLDRPITTFQTLLLQQSHDSGFNIDSDEESFSE</sequence>
<feature type="compositionally biased region" description="Polar residues" evidence="1">
    <location>
        <begin position="17"/>
        <end position="39"/>
    </location>
</feature>
<name>A0A815E5B1_9BILA</name>